<evidence type="ECO:0000313" key="4">
    <source>
        <dbReference type="Proteomes" id="UP000037923"/>
    </source>
</evidence>
<feature type="compositionally biased region" description="Basic and acidic residues" evidence="2">
    <location>
        <begin position="13"/>
        <end position="27"/>
    </location>
</feature>
<feature type="compositionally biased region" description="Low complexity" evidence="2">
    <location>
        <begin position="114"/>
        <end position="141"/>
    </location>
</feature>
<dbReference type="RefSeq" id="XP_015654782.1">
    <property type="nucleotide sequence ID" value="XM_015806418.1"/>
</dbReference>
<dbReference type="PANTHER" id="PTHR10331:SF6">
    <property type="entry name" value="SPINDLE ASSEMBLY ABNORMAL 4"/>
    <property type="match status" value="1"/>
</dbReference>
<dbReference type="EMBL" id="LGTL01000020">
    <property type="protein sequence ID" value="KPA76343.1"/>
    <property type="molecule type" value="Genomic_DNA"/>
</dbReference>
<name>A0A0M9FUL3_LEPPY</name>
<feature type="compositionally biased region" description="Basic and acidic residues" evidence="2">
    <location>
        <begin position="48"/>
        <end position="64"/>
    </location>
</feature>
<dbReference type="PANTHER" id="PTHR10331">
    <property type="entry name" value="T COMPLEX PROTEIN 10"/>
    <property type="match status" value="1"/>
</dbReference>
<dbReference type="InterPro" id="IPR047002">
    <property type="entry name" value="Tcp10_C_sf"/>
</dbReference>
<dbReference type="Proteomes" id="UP000037923">
    <property type="component" value="Unassembled WGS sequence"/>
</dbReference>
<gene>
    <name evidence="3" type="ORF">ABB37_07693</name>
</gene>
<feature type="compositionally biased region" description="Low complexity" evidence="2">
    <location>
        <begin position="545"/>
        <end position="555"/>
    </location>
</feature>
<dbReference type="OMA" id="MRNAKSH"/>
<feature type="region of interest" description="Disordered" evidence="2">
    <location>
        <begin position="394"/>
        <end position="603"/>
    </location>
</feature>
<dbReference type="GeneID" id="26907978"/>
<feature type="region of interest" description="Disordered" evidence="2">
    <location>
        <begin position="618"/>
        <end position="643"/>
    </location>
</feature>
<feature type="region of interest" description="Disordered" evidence="2">
    <location>
        <begin position="295"/>
        <end position="321"/>
    </location>
</feature>
<dbReference type="AlphaFoldDB" id="A0A0M9FUL3"/>
<accession>A0A0M9FUL3</accession>
<dbReference type="FunFam" id="2.60.450.20:FF:000004">
    <property type="entry name" value="Centromere protein J"/>
    <property type="match status" value="1"/>
</dbReference>
<feature type="region of interest" description="Disordered" evidence="2">
    <location>
        <begin position="225"/>
        <end position="251"/>
    </location>
</feature>
<proteinExistence type="inferred from homology"/>
<dbReference type="OrthoDB" id="10252174at2759"/>
<feature type="compositionally biased region" description="Low complexity" evidence="2">
    <location>
        <begin position="450"/>
        <end position="464"/>
    </location>
</feature>
<protein>
    <recommendedName>
        <fullName evidence="5">Centromere protein J C-terminal domain-containing protein</fullName>
    </recommendedName>
</protein>
<comment type="similarity">
    <text evidence="1">Belongs to the TCP10 family.</text>
</comment>
<evidence type="ECO:0008006" key="5">
    <source>
        <dbReference type="Google" id="ProtNLM"/>
    </source>
</evidence>
<keyword evidence="4" id="KW-1185">Reference proteome</keyword>
<evidence type="ECO:0000256" key="1">
    <source>
        <dbReference type="ARBA" id="ARBA00005627"/>
    </source>
</evidence>
<dbReference type="InterPro" id="IPR026581">
    <property type="entry name" value="TCP10L/CENPJ"/>
</dbReference>
<organism evidence="3 4">
    <name type="scientific">Leptomonas pyrrhocoris</name>
    <name type="common">Firebug parasite</name>
    <dbReference type="NCBI Taxonomy" id="157538"/>
    <lineage>
        <taxon>Eukaryota</taxon>
        <taxon>Discoba</taxon>
        <taxon>Euglenozoa</taxon>
        <taxon>Kinetoplastea</taxon>
        <taxon>Metakinetoplastina</taxon>
        <taxon>Trypanosomatida</taxon>
        <taxon>Trypanosomatidae</taxon>
        <taxon>Leishmaniinae</taxon>
        <taxon>Leptomonas</taxon>
    </lineage>
</organism>
<sequence length="755" mass="83824">MSRVSVAAGSKPKPKESFKFLRRDEGRLSYSAGGTAESPARSVGNGSEGDKTINRERRDSKSLREAIAFDMRNAKSHDPLGEVVVAVPRKAPPPNRAASTPPTQTNTHTSNNNRSAAAGSRGESRASAQQQPRRSPASAAAFRKRPEWIDPEIPPARVDAAAVPEYDLPQSSASRNSEDEGGVAEYGRYGGRTPRRAGGGAPVPRYVDADYADYADVSAAQPSNVDRNFFRRPQNVPAPPAASSRTREEEDLMVSLEQEIRAAQEEREHYDHAKQQLEREKQRFEAYRFNAQKQLEDERLSADGNRARDQRDAQKDLRSAEERCKNVSALLVTEREANRRLSQENDSLRAQLEDLTSTLREAHQMHKTEAARMRRDIDSLTRRNAELLAMAKEQQLSSLEENNTKTKPAPALWKAGAGSRHVSAARDRSSAPQTPSLDAGEPSASERRTSAQSTTSSTANNHSAPQVMDFTPRANAGEEAARERRNRQMQERIQAEQAEMEERRRQREADMARREEEEAARREEEEAERQRQREKQEKERRERGASTASSAATAAKPVEERKSAGHPVNTPRMQSSGAAAAAAAKKRLPVTAPHPPVPPKPSRIVVPTREELLGDMEQAPEEDFPNDSAVSETALGDNPNKKETLYRSGKREIHYANGTVKAVLPSGHTILHFTNGDVKCTFPSGKSTYWYDAAQTAHTQMQDGVQTFEFRTTGQVERHLPDGSKSILYPDGIYKVVHKDGSDETYYPDGEPMEE</sequence>
<feature type="region of interest" description="Disordered" evidence="2">
    <location>
        <begin position="1"/>
        <end position="202"/>
    </location>
</feature>
<feature type="compositionally biased region" description="Pro residues" evidence="2">
    <location>
        <begin position="592"/>
        <end position="601"/>
    </location>
</feature>
<dbReference type="VEuPathDB" id="TriTrypDB:LpyrH10_20_0160"/>
<feature type="compositionally biased region" description="Polar residues" evidence="2">
    <location>
        <begin position="100"/>
        <end position="113"/>
    </location>
</feature>
<reference evidence="3 4" key="1">
    <citation type="submission" date="2015-07" db="EMBL/GenBank/DDBJ databases">
        <title>High-quality genome of monoxenous trypanosomatid Leptomonas pyrrhocoris.</title>
        <authorList>
            <person name="Flegontov P."/>
            <person name="Butenko A."/>
            <person name="Firsov S."/>
            <person name="Vlcek C."/>
            <person name="Logacheva M.D."/>
            <person name="Field M."/>
            <person name="Filatov D."/>
            <person name="Flegontova O."/>
            <person name="Gerasimov E."/>
            <person name="Jackson A.P."/>
            <person name="Kelly S."/>
            <person name="Opperdoes F."/>
            <person name="O'Reilly A."/>
            <person name="Votypka J."/>
            <person name="Yurchenko V."/>
            <person name="Lukes J."/>
        </authorList>
    </citation>
    <scope>NUCLEOTIDE SEQUENCE [LARGE SCALE GENOMIC DNA]</scope>
    <source>
        <strain evidence="3">H10</strain>
    </source>
</reference>
<dbReference type="Gene3D" id="2.60.450.20">
    <property type="match status" value="1"/>
</dbReference>
<comment type="caution">
    <text evidence="3">The sequence shown here is derived from an EMBL/GenBank/DDBJ whole genome shotgun (WGS) entry which is preliminary data.</text>
</comment>
<evidence type="ECO:0000313" key="3">
    <source>
        <dbReference type="EMBL" id="KPA76343.1"/>
    </source>
</evidence>
<evidence type="ECO:0000256" key="2">
    <source>
        <dbReference type="SAM" id="MobiDB-lite"/>
    </source>
</evidence>
<feature type="compositionally biased region" description="Basic and acidic residues" evidence="2">
    <location>
        <begin position="479"/>
        <end position="544"/>
    </location>
</feature>